<keyword evidence="1" id="KW-0813">Transport</keyword>
<dbReference type="GO" id="GO:0006825">
    <property type="term" value="P:copper ion transport"/>
    <property type="evidence" value="ECO:0007669"/>
    <property type="project" value="UniProtKB-KW"/>
</dbReference>
<evidence type="ECO:0000313" key="15">
    <source>
        <dbReference type="WBParaSite" id="TCLT_0000760001-mRNA-1"/>
    </source>
</evidence>
<name>A0A0N5D3T2_THECL</name>
<sequence length="68" mass="7361">MLVLTFELDMTCEGCANAARRVLSKLGDDVSDVQINIAAKRVTVTTKLPAETVLLTLKKTGRKAKLIS</sequence>
<evidence type="ECO:0000256" key="1">
    <source>
        <dbReference type="ARBA" id="ARBA00022448"/>
    </source>
</evidence>
<gene>
    <name evidence="13" type="ORF">TCLT_LOCUS7589</name>
</gene>
<keyword evidence="14" id="KW-1185">Reference proteome</keyword>
<dbReference type="FunFam" id="3.30.70.100:FF:000008">
    <property type="entry name" value="Copper transport protein ATOX1"/>
    <property type="match status" value="1"/>
</dbReference>
<evidence type="ECO:0000256" key="8">
    <source>
        <dbReference type="ARBA" id="ARBA00038171"/>
    </source>
</evidence>
<dbReference type="Gene3D" id="3.30.70.100">
    <property type="match status" value="1"/>
</dbReference>
<evidence type="ECO:0000256" key="3">
    <source>
        <dbReference type="ARBA" id="ARBA00022796"/>
    </source>
</evidence>
<dbReference type="Proteomes" id="UP000276776">
    <property type="component" value="Unassembled WGS sequence"/>
</dbReference>
<evidence type="ECO:0000256" key="4">
    <source>
        <dbReference type="ARBA" id="ARBA00023008"/>
    </source>
</evidence>
<evidence type="ECO:0000256" key="10">
    <source>
        <dbReference type="ARBA" id="ARBA00043201"/>
    </source>
</evidence>
<reference evidence="13 14" key="2">
    <citation type="submission" date="2018-11" db="EMBL/GenBank/DDBJ databases">
        <authorList>
            <consortium name="Pathogen Informatics"/>
        </authorList>
    </citation>
    <scope>NUCLEOTIDE SEQUENCE [LARGE SCALE GENOMIC DNA]</scope>
</reference>
<dbReference type="GO" id="GO:0046872">
    <property type="term" value="F:metal ion binding"/>
    <property type="evidence" value="ECO:0007669"/>
    <property type="project" value="UniProtKB-KW"/>
</dbReference>
<keyword evidence="4" id="KW-0186">Copper</keyword>
<evidence type="ECO:0000256" key="7">
    <source>
        <dbReference type="ARBA" id="ARBA00037651"/>
    </source>
</evidence>
<dbReference type="PROSITE" id="PS50846">
    <property type="entry name" value="HMA_2"/>
    <property type="match status" value="1"/>
</dbReference>
<reference evidence="15" key="1">
    <citation type="submission" date="2017-02" db="UniProtKB">
        <authorList>
            <consortium name="WormBaseParasite"/>
        </authorList>
    </citation>
    <scope>IDENTIFICATION</scope>
</reference>
<evidence type="ECO:0000313" key="13">
    <source>
        <dbReference type="EMBL" id="VDN05060.1"/>
    </source>
</evidence>
<dbReference type="STRING" id="103827.A0A0N5D3T2"/>
<dbReference type="PANTHER" id="PTHR46365">
    <property type="entry name" value="COPPER TRANSPORT PROTEIN ATOX1"/>
    <property type="match status" value="1"/>
</dbReference>
<evidence type="ECO:0000259" key="12">
    <source>
        <dbReference type="PROSITE" id="PS50846"/>
    </source>
</evidence>
<dbReference type="GO" id="GO:0005829">
    <property type="term" value="C:cytosol"/>
    <property type="evidence" value="ECO:0007669"/>
    <property type="project" value="TreeGrafter"/>
</dbReference>
<evidence type="ECO:0000313" key="14">
    <source>
        <dbReference type="Proteomes" id="UP000276776"/>
    </source>
</evidence>
<dbReference type="PANTHER" id="PTHR46365:SF1">
    <property type="entry name" value="COPPER TRANSPORT PROTEIN ATOX1"/>
    <property type="match status" value="1"/>
</dbReference>
<evidence type="ECO:0000256" key="5">
    <source>
        <dbReference type="ARBA" id="ARBA00023065"/>
    </source>
</evidence>
<feature type="domain" description="HMA" evidence="12">
    <location>
        <begin position="1"/>
        <end position="65"/>
    </location>
</feature>
<keyword evidence="3" id="KW-0187">Copper transport</keyword>
<proteinExistence type="inferred from homology"/>
<keyword evidence="6" id="KW-0143">Chaperone</keyword>
<comment type="function">
    <text evidence="7">Binds and deliver cytosolic copper to the copper ATPase proteins. May be important in cellular antioxidant defense.</text>
</comment>
<comment type="similarity">
    <text evidence="8">Belongs to the ATX1 family.</text>
</comment>
<accession>A0A0N5D3T2</accession>
<evidence type="ECO:0000256" key="2">
    <source>
        <dbReference type="ARBA" id="ARBA00022723"/>
    </source>
</evidence>
<dbReference type="AlphaFoldDB" id="A0A0N5D3T2"/>
<dbReference type="EMBL" id="UYYF01004525">
    <property type="protein sequence ID" value="VDN05060.1"/>
    <property type="molecule type" value="Genomic_DNA"/>
</dbReference>
<comment type="subunit">
    <text evidence="11">Homodimer. Interacts with ATP7B. Interacts with ATP7A. Interacts (via dimer form) with SLC31A1 (via C-terminal domain); this interaction improves ATOX1 stability and controls intracellular Cu(I) levels.</text>
</comment>
<protein>
    <recommendedName>
        <fullName evidence="9">Copper transport protein ATOX1</fullName>
    </recommendedName>
    <alternativeName>
        <fullName evidence="10">Metal transport protein ATX1</fullName>
    </alternativeName>
</protein>
<dbReference type="Pfam" id="PF00403">
    <property type="entry name" value="HMA"/>
    <property type="match status" value="1"/>
</dbReference>
<keyword evidence="2" id="KW-0479">Metal-binding</keyword>
<evidence type="ECO:0000256" key="9">
    <source>
        <dbReference type="ARBA" id="ARBA00040962"/>
    </source>
</evidence>
<dbReference type="InterPro" id="IPR036163">
    <property type="entry name" value="HMA_dom_sf"/>
</dbReference>
<dbReference type="OMA" id="EGCANAA"/>
<dbReference type="SUPFAM" id="SSF55008">
    <property type="entry name" value="HMA, heavy metal-associated domain"/>
    <property type="match status" value="1"/>
</dbReference>
<evidence type="ECO:0000256" key="6">
    <source>
        <dbReference type="ARBA" id="ARBA00023186"/>
    </source>
</evidence>
<dbReference type="GO" id="GO:0016531">
    <property type="term" value="F:copper chaperone activity"/>
    <property type="evidence" value="ECO:0007669"/>
    <property type="project" value="TreeGrafter"/>
</dbReference>
<organism evidence="15">
    <name type="scientific">Thelazia callipaeda</name>
    <name type="common">Oriental eyeworm</name>
    <name type="synonym">Parasitic nematode</name>
    <dbReference type="NCBI Taxonomy" id="103827"/>
    <lineage>
        <taxon>Eukaryota</taxon>
        <taxon>Metazoa</taxon>
        <taxon>Ecdysozoa</taxon>
        <taxon>Nematoda</taxon>
        <taxon>Chromadorea</taxon>
        <taxon>Rhabditida</taxon>
        <taxon>Spirurina</taxon>
        <taxon>Spiruromorpha</taxon>
        <taxon>Thelazioidea</taxon>
        <taxon>Thelaziidae</taxon>
        <taxon>Thelazia</taxon>
    </lineage>
</organism>
<dbReference type="WBParaSite" id="TCLT_0000760001-mRNA-1">
    <property type="protein sequence ID" value="TCLT_0000760001-mRNA-1"/>
    <property type="gene ID" value="TCLT_0000760001"/>
</dbReference>
<evidence type="ECO:0000256" key="11">
    <source>
        <dbReference type="ARBA" id="ARBA00046351"/>
    </source>
</evidence>
<dbReference type="CDD" id="cd00371">
    <property type="entry name" value="HMA"/>
    <property type="match status" value="1"/>
</dbReference>
<dbReference type="OrthoDB" id="689350at2759"/>
<dbReference type="InterPro" id="IPR006121">
    <property type="entry name" value="HMA_dom"/>
</dbReference>
<keyword evidence="5" id="KW-0406">Ion transport</keyword>
<dbReference type="InterPro" id="IPR051881">
    <property type="entry name" value="Copper_transport_ATOX1-like"/>
</dbReference>